<feature type="region of interest" description="Disordered" evidence="1">
    <location>
        <begin position="35"/>
        <end position="69"/>
    </location>
</feature>
<reference evidence="2" key="1">
    <citation type="submission" date="2021-03" db="EMBL/GenBank/DDBJ databases">
        <title>Draft genome sequence of rust myrtle Austropuccinia psidii MF-1, a brazilian biotype.</title>
        <authorList>
            <person name="Quecine M.C."/>
            <person name="Pachon D.M.R."/>
            <person name="Bonatelli M.L."/>
            <person name="Correr F.H."/>
            <person name="Franceschini L.M."/>
            <person name="Leite T.F."/>
            <person name="Margarido G.R.A."/>
            <person name="Almeida C.A."/>
            <person name="Ferrarezi J.A."/>
            <person name="Labate C.A."/>
        </authorList>
    </citation>
    <scope>NUCLEOTIDE SEQUENCE</scope>
    <source>
        <strain evidence="2">MF-1</strain>
    </source>
</reference>
<evidence type="ECO:0000313" key="2">
    <source>
        <dbReference type="EMBL" id="MBW0470632.1"/>
    </source>
</evidence>
<accession>A0A9Q3BSF6</accession>
<proteinExistence type="predicted"/>
<organism evidence="2 3">
    <name type="scientific">Austropuccinia psidii MF-1</name>
    <dbReference type="NCBI Taxonomy" id="1389203"/>
    <lineage>
        <taxon>Eukaryota</taxon>
        <taxon>Fungi</taxon>
        <taxon>Dikarya</taxon>
        <taxon>Basidiomycota</taxon>
        <taxon>Pucciniomycotina</taxon>
        <taxon>Pucciniomycetes</taxon>
        <taxon>Pucciniales</taxon>
        <taxon>Sphaerophragmiaceae</taxon>
        <taxon>Austropuccinia</taxon>
    </lineage>
</organism>
<evidence type="ECO:0000256" key="1">
    <source>
        <dbReference type="SAM" id="MobiDB-lite"/>
    </source>
</evidence>
<gene>
    <name evidence="2" type="ORF">O181_010347</name>
</gene>
<name>A0A9Q3BSF6_9BASI</name>
<sequence>MGLTRSRPNQLSSGFIPLRNQHISGQESPFFKIPGSFQEKTRTQGQKQDHLQTKEEKVRPNDTGAFGFGERSAQEPEVVAHNFRISSALNRNITPTQIEHNVFTPESNLNSDALWLQMSQSAEKTQKQFAELEASHETMKKLTVSMETIAKTLQEGHAQSSNTSEEANKRMNLILEEQRNSKRERDFLDKDINKLFNVYHHMKHQPQGHFMDDSYHQEDIKPDAMLMNKAKSPSQYQD</sequence>
<dbReference type="EMBL" id="AVOT02002506">
    <property type="protein sequence ID" value="MBW0470632.1"/>
    <property type="molecule type" value="Genomic_DNA"/>
</dbReference>
<feature type="compositionally biased region" description="Basic and acidic residues" evidence="1">
    <location>
        <begin position="39"/>
        <end position="60"/>
    </location>
</feature>
<evidence type="ECO:0000313" key="3">
    <source>
        <dbReference type="Proteomes" id="UP000765509"/>
    </source>
</evidence>
<comment type="caution">
    <text evidence="2">The sequence shown here is derived from an EMBL/GenBank/DDBJ whole genome shotgun (WGS) entry which is preliminary data.</text>
</comment>
<protein>
    <submittedName>
        <fullName evidence="2">Uncharacterized protein</fullName>
    </submittedName>
</protein>
<keyword evidence="3" id="KW-1185">Reference proteome</keyword>
<dbReference type="Proteomes" id="UP000765509">
    <property type="component" value="Unassembled WGS sequence"/>
</dbReference>
<dbReference type="AlphaFoldDB" id="A0A9Q3BSF6"/>